<organism evidence="7 8">
    <name type="scientific">Candidatus Pullichristensenella excrementigallinarum</name>
    <dbReference type="NCBI Taxonomy" id="2840907"/>
    <lineage>
        <taxon>Bacteria</taxon>
        <taxon>Bacillati</taxon>
        <taxon>Bacillota</taxon>
        <taxon>Clostridia</taxon>
        <taxon>Candidatus Pullichristensenella</taxon>
    </lineage>
</organism>
<dbReference type="CDD" id="cd06579">
    <property type="entry name" value="TM_PBP1_transp_AraH_like"/>
    <property type="match status" value="1"/>
</dbReference>
<reference evidence="7" key="2">
    <citation type="journal article" date="2021" name="PeerJ">
        <title>Extensive microbial diversity within the chicken gut microbiome revealed by metagenomics and culture.</title>
        <authorList>
            <person name="Gilroy R."/>
            <person name="Ravi A."/>
            <person name="Getino M."/>
            <person name="Pursley I."/>
            <person name="Horton D.L."/>
            <person name="Alikhan N.F."/>
            <person name="Baker D."/>
            <person name="Gharbi K."/>
            <person name="Hall N."/>
            <person name="Watson M."/>
            <person name="Adriaenssens E.M."/>
            <person name="Foster-Nyarko E."/>
            <person name="Jarju S."/>
            <person name="Secka A."/>
            <person name="Antonio M."/>
            <person name="Oren A."/>
            <person name="Chaudhuri R.R."/>
            <person name="La Ragione R."/>
            <person name="Hildebrand F."/>
            <person name="Pallen M.J."/>
        </authorList>
    </citation>
    <scope>NUCLEOTIDE SEQUENCE</scope>
    <source>
        <strain evidence="7">ChiHcec3-11533</strain>
    </source>
</reference>
<dbReference type="PANTHER" id="PTHR32196">
    <property type="entry name" value="ABC TRANSPORTER PERMEASE PROTEIN YPHD-RELATED-RELATED"/>
    <property type="match status" value="1"/>
</dbReference>
<dbReference type="Pfam" id="PF02653">
    <property type="entry name" value="BPD_transp_2"/>
    <property type="match status" value="1"/>
</dbReference>
<keyword evidence="5 6" id="KW-0472">Membrane</keyword>
<evidence type="ECO:0000256" key="1">
    <source>
        <dbReference type="ARBA" id="ARBA00004651"/>
    </source>
</evidence>
<feature type="transmembrane region" description="Helical" evidence="6">
    <location>
        <begin position="268"/>
        <end position="298"/>
    </location>
</feature>
<comment type="caution">
    <text evidence="7">The sequence shown here is derived from an EMBL/GenBank/DDBJ whole genome shotgun (WGS) entry which is preliminary data.</text>
</comment>
<keyword evidence="2" id="KW-1003">Cell membrane</keyword>
<dbReference type="GO" id="GO:0022857">
    <property type="term" value="F:transmembrane transporter activity"/>
    <property type="evidence" value="ECO:0007669"/>
    <property type="project" value="InterPro"/>
</dbReference>
<evidence type="ECO:0000256" key="4">
    <source>
        <dbReference type="ARBA" id="ARBA00022989"/>
    </source>
</evidence>
<dbReference type="GO" id="GO:0005886">
    <property type="term" value="C:plasma membrane"/>
    <property type="evidence" value="ECO:0007669"/>
    <property type="project" value="UniProtKB-SubCell"/>
</dbReference>
<comment type="subcellular location">
    <subcellularLocation>
        <location evidence="1">Cell membrane</location>
        <topology evidence="1">Multi-pass membrane protein</topology>
    </subcellularLocation>
</comment>
<keyword evidence="4 6" id="KW-1133">Transmembrane helix</keyword>
<dbReference type="EMBL" id="DVMU01000140">
    <property type="protein sequence ID" value="HIU34156.1"/>
    <property type="molecule type" value="Genomic_DNA"/>
</dbReference>
<feature type="transmembrane region" description="Helical" evidence="6">
    <location>
        <begin position="103"/>
        <end position="127"/>
    </location>
</feature>
<dbReference type="InterPro" id="IPR001851">
    <property type="entry name" value="ABC_transp_permease"/>
</dbReference>
<evidence type="ECO:0000256" key="3">
    <source>
        <dbReference type="ARBA" id="ARBA00022692"/>
    </source>
</evidence>
<evidence type="ECO:0000256" key="5">
    <source>
        <dbReference type="ARBA" id="ARBA00023136"/>
    </source>
</evidence>
<feature type="transmembrane region" description="Helical" evidence="6">
    <location>
        <begin position="58"/>
        <end position="91"/>
    </location>
</feature>
<feature type="transmembrane region" description="Helical" evidence="6">
    <location>
        <begin position="310"/>
        <end position="332"/>
    </location>
</feature>
<keyword evidence="3 6" id="KW-0812">Transmembrane</keyword>
<evidence type="ECO:0000256" key="6">
    <source>
        <dbReference type="SAM" id="Phobius"/>
    </source>
</evidence>
<gene>
    <name evidence="7" type="ORF">IAB02_06285</name>
</gene>
<accession>A0A9D1ICL8</accession>
<feature type="transmembrane region" description="Helical" evidence="6">
    <location>
        <begin position="181"/>
        <end position="200"/>
    </location>
</feature>
<feature type="transmembrane region" description="Helical" evidence="6">
    <location>
        <begin position="21"/>
        <end position="38"/>
    </location>
</feature>
<dbReference type="Proteomes" id="UP000824072">
    <property type="component" value="Unassembled WGS sequence"/>
</dbReference>
<evidence type="ECO:0000313" key="7">
    <source>
        <dbReference type="EMBL" id="HIU34156.1"/>
    </source>
</evidence>
<evidence type="ECO:0000313" key="8">
    <source>
        <dbReference type="Proteomes" id="UP000824072"/>
    </source>
</evidence>
<name>A0A9D1ICL8_9FIRM</name>
<dbReference type="AlphaFoldDB" id="A0A9D1ICL8"/>
<evidence type="ECO:0000256" key="2">
    <source>
        <dbReference type="ARBA" id="ARBA00022475"/>
    </source>
</evidence>
<protein>
    <submittedName>
        <fullName evidence="7">ABC transporter permease</fullName>
    </submittedName>
</protein>
<feature type="transmembrane region" description="Helical" evidence="6">
    <location>
        <begin position="133"/>
        <end position="160"/>
    </location>
</feature>
<reference evidence="7" key="1">
    <citation type="submission" date="2020-10" db="EMBL/GenBank/DDBJ databases">
        <authorList>
            <person name="Gilroy R."/>
        </authorList>
    </citation>
    <scope>NUCLEOTIDE SEQUENCE</scope>
    <source>
        <strain evidence="7">ChiHcec3-11533</strain>
    </source>
</reference>
<sequence>MNKPYAGKSAGRRIAMFAVDHVIEILLILLVLIMWASNDRFMTLANWLSILKNQSLKGMIAFGMTMVIVTGQIDLSVGSTVAFAGAIAAWCSRNLVEMWGISSTAACVVGILLALLAAAAFGALFAVSQHKLAMPAFLVTLVGQYAMFGLAGMICGGYPIDNALPNWLCDFASGRISGIRSLSYQAILLLIVFGVTFYIMEYTTTGRNLYATGGNPESARLSGIDVLHSKLVAFIAIQLLAAVAGILHSGQVNSASHTYGKGWEADAIIAAVIGGTSMAGGVGKIWGTFCGILFLGVVTNGMTILNLSVYMQYVVQAFLLFIAVLISTYRVAAKSHLES</sequence>
<proteinExistence type="predicted"/>